<dbReference type="Proteomes" id="UP000712281">
    <property type="component" value="Unassembled WGS sequence"/>
</dbReference>
<proteinExistence type="predicted"/>
<comment type="caution">
    <text evidence="2">The sequence shown here is derived from an EMBL/GenBank/DDBJ whole genome shotgun (WGS) entry which is preliminary data.</text>
</comment>
<dbReference type="EMBL" id="QGKW02001940">
    <property type="protein sequence ID" value="KAF2557616.1"/>
    <property type="molecule type" value="Genomic_DNA"/>
</dbReference>
<organism evidence="2 3">
    <name type="scientific">Brassica cretica</name>
    <name type="common">Mustard</name>
    <dbReference type="NCBI Taxonomy" id="69181"/>
    <lineage>
        <taxon>Eukaryota</taxon>
        <taxon>Viridiplantae</taxon>
        <taxon>Streptophyta</taxon>
        <taxon>Embryophyta</taxon>
        <taxon>Tracheophyta</taxon>
        <taxon>Spermatophyta</taxon>
        <taxon>Magnoliopsida</taxon>
        <taxon>eudicotyledons</taxon>
        <taxon>Gunneridae</taxon>
        <taxon>Pentapetalae</taxon>
        <taxon>rosids</taxon>
        <taxon>malvids</taxon>
        <taxon>Brassicales</taxon>
        <taxon>Brassicaceae</taxon>
        <taxon>Brassiceae</taxon>
        <taxon>Brassica</taxon>
    </lineage>
</organism>
<gene>
    <name evidence="2" type="ORF">F2Q68_00016540</name>
</gene>
<feature type="region of interest" description="Disordered" evidence="1">
    <location>
        <begin position="1"/>
        <end position="35"/>
    </location>
</feature>
<feature type="compositionally biased region" description="Basic and acidic residues" evidence="1">
    <location>
        <begin position="24"/>
        <end position="35"/>
    </location>
</feature>
<reference evidence="2" key="1">
    <citation type="submission" date="2019-12" db="EMBL/GenBank/DDBJ databases">
        <title>Genome sequencing and annotation of Brassica cretica.</title>
        <authorList>
            <person name="Studholme D.J."/>
            <person name="Sarris P.F."/>
        </authorList>
    </citation>
    <scope>NUCLEOTIDE SEQUENCE</scope>
    <source>
        <strain evidence="2">PFS-001/15</strain>
        <tissue evidence="2">Leaf</tissue>
    </source>
</reference>
<evidence type="ECO:0000256" key="1">
    <source>
        <dbReference type="SAM" id="MobiDB-lite"/>
    </source>
</evidence>
<dbReference type="PANTHER" id="PTHR31099:SF37">
    <property type="entry name" value="MYOSIN HEAVY CHAIN-LIKE PROTEIN"/>
    <property type="match status" value="1"/>
</dbReference>
<dbReference type="AlphaFoldDB" id="A0A8S9HMF1"/>
<protein>
    <submittedName>
        <fullName evidence="2">Uncharacterized protein</fullName>
    </submittedName>
</protein>
<dbReference type="PANTHER" id="PTHR31099">
    <property type="entry name" value="OS06G0165300 PROTEIN"/>
    <property type="match status" value="1"/>
</dbReference>
<sequence length="428" mass="48291">MSSRKKGSTKSRRDRSVPDCSSLQHDDVAPKVEFAEHSVHPEEAEAYWAARGELKPPRCGTWAPPLFRADPVEAGEVDGSPPEGYITSYEAYLMQCHLWFPIPGIAVQLFDRYQLPISQVNPFGLQHIVGILVLSYEMGMTLDADHLEAMLQPLRNLAIVQLRPQMNMTIISGFLSNFHDWKDHFFFVRVNDTSVEAGVIPIFRTRWGRKVTNPLPPTPDGLRTVRYLLLSGSSFWALFTPKRVRRAVALHHFWFRPDLPVEEGAESSMDGFVLYVAPAERERSRPRKDKHVIVDDDVAVGQGYPTENILKQGLLMINRALNVSNQEACMALFKAEMADKEIAGLKDELECSRRCERGSAVTEIHRAYRRGKREMAEASVSPDTVESERGVPDETGQVNQPTVPLDVTDYSMGGIDDWWDWPCVASNP</sequence>
<feature type="region of interest" description="Disordered" evidence="1">
    <location>
        <begin position="373"/>
        <end position="405"/>
    </location>
</feature>
<feature type="compositionally biased region" description="Basic residues" evidence="1">
    <location>
        <begin position="1"/>
        <end position="13"/>
    </location>
</feature>
<evidence type="ECO:0000313" key="2">
    <source>
        <dbReference type="EMBL" id="KAF2557616.1"/>
    </source>
</evidence>
<evidence type="ECO:0000313" key="3">
    <source>
        <dbReference type="Proteomes" id="UP000712281"/>
    </source>
</evidence>
<name>A0A8S9HMF1_BRACR</name>
<accession>A0A8S9HMF1</accession>